<proteinExistence type="predicted"/>
<dbReference type="InterPro" id="IPR011101">
    <property type="entry name" value="DUF5131"/>
</dbReference>
<organism evidence="1 2">
    <name type="scientific">Micromonospora endophytica</name>
    <dbReference type="NCBI Taxonomy" id="515350"/>
    <lineage>
        <taxon>Bacteria</taxon>
        <taxon>Bacillati</taxon>
        <taxon>Actinomycetota</taxon>
        <taxon>Actinomycetes</taxon>
        <taxon>Micromonosporales</taxon>
        <taxon>Micromonosporaceae</taxon>
        <taxon>Micromonospora</taxon>
    </lineage>
</organism>
<dbReference type="AlphaFoldDB" id="A0A2W2CWJ0"/>
<name>A0A2W2CWJ0_9ACTN</name>
<accession>A0A2W2CWJ0</accession>
<sequence>MGDKSAIEWTEATWNPTTGCDRISPGCDNCYALTLAKRLKAMGNAKYQADGDPRTSGPGFAVTEHPQSLSLPHRWSAPRTVFVNSMSDLFHARVTDGFIQQVFRVMEETPRHTYQLLTKRPRRAAKMAALLPWPKNVWFGVSVESEEQLWRLDELRKVPSAVRFISAEPLLGPLPNVDLAGIHWLIAGGESGPNHRPLDPGWVRELRDACASQAVPFFFKQWGGRTPKSNGRELDGLLYEEMPIPAERPSPILVQLS</sequence>
<comment type="caution">
    <text evidence="1">The sequence shown here is derived from an EMBL/GenBank/DDBJ whole genome shotgun (WGS) entry which is preliminary data.</text>
</comment>
<dbReference type="Proteomes" id="UP000248627">
    <property type="component" value="Unassembled WGS sequence"/>
</dbReference>
<evidence type="ECO:0000313" key="1">
    <source>
        <dbReference type="EMBL" id="PZF92317.1"/>
    </source>
</evidence>
<gene>
    <name evidence="1" type="ORF">C1I93_19605</name>
</gene>
<reference evidence="1 2" key="1">
    <citation type="submission" date="2018-01" db="EMBL/GenBank/DDBJ databases">
        <title>Draft genome sequence of Jishengella endophytica.</title>
        <authorList>
            <person name="Sahin N."/>
            <person name="Ay H."/>
            <person name="Saygin H."/>
        </authorList>
    </citation>
    <scope>NUCLEOTIDE SEQUENCE [LARGE SCALE GENOMIC DNA]</scope>
    <source>
        <strain evidence="1 2">DSM 45430</strain>
    </source>
</reference>
<evidence type="ECO:0000313" key="2">
    <source>
        <dbReference type="Proteomes" id="UP000248627"/>
    </source>
</evidence>
<dbReference type="EMBL" id="POTX01000144">
    <property type="protein sequence ID" value="PZF92317.1"/>
    <property type="molecule type" value="Genomic_DNA"/>
</dbReference>
<evidence type="ECO:0008006" key="3">
    <source>
        <dbReference type="Google" id="ProtNLM"/>
    </source>
</evidence>
<protein>
    <recommendedName>
        <fullName evidence="3">Protein gp37</fullName>
    </recommendedName>
</protein>
<dbReference type="OrthoDB" id="9787478at2"/>
<dbReference type="RefSeq" id="WP_111244761.1">
    <property type="nucleotide sequence ID" value="NZ_AP023358.1"/>
</dbReference>
<dbReference type="Pfam" id="PF07505">
    <property type="entry name" value="DUF5131"/>
    <property type="match status" value="1"/>
</dbReference>
<keyword evidence="2" id="KW-1185">Reference proteome</keyword>